<sequence>MTQFDLVLGFIGADWKGDLMYTMTQLSFDYGVHSLLAMDGTFSLVADPARPFFMRMEISSSASEFFARWQKVSEENWKPYYKACLEAYGLNVKDNEVEQLVADLIAQDMKIADAYQDVLSQVQQDWELVSIDVIAGKIHVSPESQELFRSKNLKDLQQVDYVNPLHGDIFVDESGGDYIWLADLSPQARVHSRSNGPLTSFGDYELTSLMDALGTRDQGKPEDVCRDLLAFTKTIRGEAIDLLEGANAMPIARILDITRMMARLQQTAAAITRGLVGLRLISADGSEVASMTFPKSASAHSSKAPRFFAGVDTIPQDGFVSDWLRRLRAWQVLPPLFRAYLEVLAGTIKDTKAAGNLFEPPYYYDDGLTAYNYGVLGQARFL</sequence>
<dbReference type="EMBL" id="JABSTU010000001">
    <property type="protein sequence ID" value="KAH8039743.1"/>
    <property type="molecule type" value="Genomic_DNA"/>
</dbReference>
<evidence type="ECO:0000313" key="2">
    <source>
        <dbReference type="Proteomes" id="UP000821866"/>
    </source>
</evidence>
<evidence type="ECO:0000313" key="1">
    <source>
        <dbReference type="EMBL" id="KAH8039743.1"/>
    </source>
</evidence>
<dbReference type="Proteomes" id="UP000821866">
    <property type="component" value="Chromosome 1"/>
</dbReference>
<organism evidence="1 2">
    <name type="scientific">Rhipicephalus microplus</name>
    <name type="common">Cattle tick</name>
    <name type="synonym">Boophilus microplus</name>
    <dbReference type="NCBI Taxonomy" id="6941"/>
    <lineage>
        <taxon>Eukaryota</taxon>
        <taxon>Metazoa</taxon>
        <taxon>Ecdysozoa</taxon>
        <taxon>Arthropoda</taxon>
        <taxon>Chelicerata</taxon>
        <taxon>Arachnida</taxon>
        <taxon>Acari</taxon>
        <taxon>Parasitiformes</taxon>
        <taxon>Ixodida</taxon>
        <taxon>Ixodoidea</taxon>
        <taxon>Ixodidae</taxon>
        <taxon>Rhipicephalinae</taxon>
        <taxon>Rhipicephalus</taxon>
        <taxon>Boophilus</taxon>
    </lineage>
</organism>
<comment type="caution">
    <text evidence="1">The sequence shown here is derived from an EMBL/GenBank/DDBJ whole genome shotgun (WGS) entry which is preliminary data.</text>
</comment>
<keyword evidence="2" id="KW-1185">Reference proteome</keyword>
<proteinExistence type="predicted"/>
<dbReference type="AlphaFoldDB" id="A0A9J6EZV8"/>
<gene>
    <name evidence="1" type="ORF">HPB51_008581</name>
</gene>
<reference evidence="1" key="2">
    <citation type="submission" date="2021-09" db="EMBL/GenBank/DDBJ databases">
        <authorList>
            <person name="Jia N."/>
            <person name="Wang J."/>
            <person name="Shi W."/>
            <person name="Du L."/>
            <person name="Sun Y."/>
            <person name="Zhan W."/>
            <person name="Jiang J."/>
            <person name="Wang Q."/>
            <person name="Zhang B."/>
            <person name="Ji P."/>
            <person name="Sakyi L.B."/>
            <person name="Cui X."/>
            <person name="Yuan T."/>
            <person name="Jiang B."/>
            <person name="Yang W."/>
            <person name="Lam T.T.-Y."/>
            <person name="Chang Q."/>
            <person name="Ding S."/>
            <person name="Wang X."/>
            <person name="Zhu J."/>
            <person name="Ruan X."/>
            <person name="Zhao L."/>
            <person name="Wei J."/>
            <person name="Que T."/>
            <person name="Du C."/>
            <person name="Cheng J."/>
            <person name="Dai P."/>
            <person name="Han X."/>
            <person name="Huang E."/>
            <person name="Gao Y."/>
            <person name="Liu J."/>
            <person name="Shao H."/>
            <person name="Ye R."/>
            <person name="Li L."/>
            <person name="Wei W."/>
            <person name="Wang X."/>
            <person name="Wang C."/>
            <person name="Huo Q."/>
            <person name="Li W."/>
            <person name="Guo W."/>
            <person name="Chen H."/>
            <person name="Chen S."/>
            <person name="Zhou L."/>
            <person name="Zhou L."/>
            <person name="Ni X."/>
            <person name="Tian J."/>
            <person name="Zhou Y."/>
            <person name="Sheng Y."/>
            <person name="Liu T."/>
            <person name="Pan Y."/>
            <person name="Xia L."/>
            <person name="Li J."/>
            <person name="Zhao F."/>
            <person name="Cao W."/>
        </authorList>
    </citation>
    <scope>NUCLEOTIDE SEQUENCE</scope>
    <source>
        <strain evidence="1">Rmic-2018</strain>
        <tissue evidence="1">Larvae</tissue>
    </source>
</reference>
<name>A0A9J6EZV8_RHIMP</name>
<accession>A0A9J6EZV8</accession>
<protein>
    <submittedName>
        <fullName evidence="1">Uncharacterized protein</fullName>
    </submittedName>
</protein>
<reference evidence="1" key="1">
    <citation type="journal article" date="2020" name="Cell">
        <title>Large-Scale Comparative Analyses of Tick Genomes Elucidate Their Genetic Diversity and Vector Capacities.</title>
        <authorList>
            <consortium name="Tick Genome and Microbiome Consortium (TIGMIC)"/>
            <person name="Jia N."/>
            <person name="Wang J."/>
            <person name="Shi W."/>
            <person name="Du L."/>
            <person name="Sun Y."/>
            <person name="Zhan W."/>
            <person name="Jiang J.F."/>
            <person name="Wang Q."/>
            <person name="Zhang B."/>
            <person name="Ji P."/>
            <person name="Bell-Sakyi L."/>
            <person name="Cui X.M."/>
            <person name="Yuan T.T."/>
            <person name="Jiang B.G."/>
            <person name="Yang W.F."/>
            <person name="Lam T.T."/>
            <person name="Chang Q.C."/>
            <person name="Ding S.J."/>
            <person name="Wang X.J."/>
            <person name="Zhu J.G."/>
            <person name="Ruan X.D."/>
            <person name="Zhao L."/>
            <person name="Wei J.T."/>
            <person name="Ye R.Z."/>
            <person name="Que T.C."/>
            <person name="Du C.H."/>
            <person name="Zhou Y.H."/>
            <person name="Cheng J.X."/>
            <person name="Dai P.F."/>
            <person name="Guo W.B."/>
            <person name="Han X.H."/>
            <person name="Huang E.J."/>
            <person name="Li L.F."/>
            <person name="Wei W."/>
            <person name="Gao Y.C."/>
            <person name="Liu J.Z."/>
            <person name="Shao H.Z."/>
            <person name="Wang X."/>
            <person name="Wang C.C."/>
            <person name="Yang T.C."/>
            <person name="Huo Q.B."/>
            <person name="Li W."/>
            <person name="Chen H.Y."/>
            <person name="Chen S.E."/>
            <person name="Zhou L.G."/>
            <person name="Ni X.B."/>
            <person name="Tian J.H."/>
            <person name="Sheng Y."/>
            <person name="Liu T."/>
            <person name="Pan Y.S."/>
            <person name="Xia L.Y."/>
            <person name="Li J."/>
            <person name="Zhao F."/>
            <person name="Cao W.C."/>
        </authorList>
    </citation>
    <scope>NUCLEOTIDE SEQUENCE</scope>
    <source>
        <strain evidence="1">Rmic-2018</strain>
    </source>
</reference>